<dbReference type="Proteomes" id="UP000012081">
    <property type="component" value="Unassembled WGS sequence"/>
</dbReference>
<comment type="subcellular location">
    <subcellularLocation>
        <location evidence="1">Membrane</location>
        <topology evidence="1">Multi-pass membrane protein</topology>
    </subcellularLocation>
</comment>
<dbReference type="PANTHER" id="PTHR34975">
    <property type="entry name" value="SPORE GERMINATION PROTEIN A2"/>
    <property type="match status" value="1"/>
</dbReference>
<feature type="transmembrane region" description="Helical" evidence="8">
    <location>
        <begin position="121"/>
        <end position="139"/>
    </location>
</feature>
<evidence type="ECO:0000256" key="4">
    <source>
        <dbReference type="ARBA" id="ARBA00022544"/>
    </source>
</evidence>
<feature type="transmembrane region" description="Helical" evidence="8">
    <location>
        <begin position="216"/>
        <end position="237"/>
    </location>
</feature>
<evidence type="ECO:0000256" key="5">
    <source>
        <dbReference type="ARBA" id="ARBA00022692"/>
    </source>
</evidence>
<keyword evidence="10" id="KW-1185">Reference proteome</keyword>
<dbReference type="RefSeq" id="WP_003391249.1">
    <property type="nucleotide sequence ID" value="NZ_APBN01000014.1"/>
</dbReference>
<gene>
    <name evidence="9" type="ORF">I532_21755</name>
</gene>
<evidence type="ECO:0000313" key="10">
    <source>
        <dbReference type="Proteomes" id="UP000012081"/>
    </source>
</evidence>
<dbReference type="PANTHER" id="PTHR34975:SF2">
    <property type="entry name" value="SPORE GERMINATION PROTEIN A2"/>
    <property type="match status" value="1"/>
</dbReference>
<evidence type="ECO:0000256" key="7">
    <source>
        <dbReference type="ARBA" id="ARBA00023136"/>
    </source>
</evidence>
<reference evidence="9 10" key="1">
    <citation type="submission" date="2013-03" db="EMBL/GenBank/DDBJ databases">
        <title>Assembly of a new bacterial strain Brevibacillus borstelensis AK1.</title>
        <authorList>
            <person name="Rajan I."/>
            <person name="PoliReddy D."/>
            <person name="Sugumar T."/>
            <person name="Rathinam K."/>
            <person name="Alqarawi S."/>
            <person name="Khalil A.B."/>
            <person name="Sivakumar N."/>
        </authorList>
    </citation>
    <scope>NUCLEOTIDE SEQUENCE [LARGE SCALE GENOMIC DNA]</scope>
    <source>
        <strain evidence="9 10">AK1</strain>
    </source>
</reference>
<comment type="similarity">
    <text evidence="2">Belongs to the amino acid-polyamine-organocation (APC) superfamily. Spore germination protein (SGP) (TC 2.A.3.9) family.</text>
</comment>
<keyword evidence="7 8" id="KW-0472">Membrane</keyword>
<evidence type="ECO:0000256" key="1">
    <source>
        <dbReference type="ARBA" id="ARBA00004141"/>
    </source>
</evidence>
<dbReference type="AlphaFoldDB" id="M8DB24"/>
<feature type="transmembrane region" description="Helical" evidence="8">
    <location>
        <begin position="184"/>
        <end position="204"/>
    </location>
</feature>
<dbReference type="STRING" id="1300222.I532_21755"/>
<dbReference type="EMBL" id="APBN01000014">
    <property type="protein sequence ID" value="EMT50537.1"/>
    <property type="molecule type" value="Genomic_DNA"/>
</dbReference>
<evidence type="ECO:0000313" key="9">
    <source>
        <dbReference type="EMBL" id="EMT50537.1"/>
    </source>
</evidence>
<feature type="transmembrane region" description="Helical" evidence="8">
    <location>
        <begin position="272"/>
        <end position="291"/>
    </location>
</feature>
<feature type="transmembrane region" description="Helical" evidence="8">
    <location>
        <begin position="41"/>
        <end position="62"/>
    </location>
</feature>
<comment type="caution">
    <text evidence="9">The sequence shown here is derived from an EMBL/GenBank/DDBJ whole genome shotgun (WGS) entry which is preliminary data.</text>
</comment>
<evidence type="ECO:0000256" key="3">
    <source>
        <dbReference type="ARBA" id="ARBA00022448"/>
    </source>
</evidence>
<keyword evidence="4" id="KW-0309">Germination</keyword>
<dbReference type="PATRIC" id="fig|1300222.3.peg.4571"/>
<evidence type="ECO:0000256" key="8">
    <source>
        <dbReference type="SAM" id="Phobius"/>
    </source>
</evidence>
<feature type="transmembrane region" description="Helical" evidence="8">
    <location>
        <begin position="12"/>
        <end position="35"/>
    </location>
</feature>
<sequence length="367" mass="41057">MRNPTGSIGFLQAVMMIMLSVGITTHVTIIPLLLSKAGRDAWISVLLVAIPFIGWLWLLFLICRRMNRQSLSDWLEATVGHVGSRLLLFPFMLLLYLMAFVNLTDTQTWTTVNYLPNTPEIVTGLVLVLLSVAAAYAGIHSIAIASGLLLPFVVLFGFLVGFGNMPKKDYHLLLPLFQNGMTPVINGMLYAAGGFLEIVLILFLQHHLRTETKFMYLLVLGGIIIILTLSPLTGAIAEFGPVEATRQRYPSYEQWRLLTMGRYIENLEFLSIYQWLSGAFVRLSLCLFLVTELLQISKPKQRLGVLSFLGASMLALMSLPFSDMQFLTFLSRWYFPMSAIIVLVLTMVLAIVALVAGKQQKGRHHES</sequence>
<dbReference type="NCBIfam" id="TIGR00912">
    <property type="entry name" value="2A0309"/>
    <property type="match status" value="1"/>
</dbReference>
<feature type="transmembrane region" description="Helical" evidence="8">
    <location>
        <begin position="82"/>
        <end position="101"/>
    </location>
</feature>
<protein>
    <submittedName>
        <fullName evidence="9">Spore germination protein</fullName>
    </submittedName>
</protein>
<name>M8DB24_9BACL</name>
<dbReference type="GO" id="GO:0016020">
    <property type="term" value="C:membrane"/>
    <property type="evidence" value="ECO:0007669"/>
    <property type="project" value="UniProtKB-SubCell"/>
</dbReference>
<accession>M8DB24</accession>
<keyword evidence="6 8" id="KW-1133">Transmembrane helix</keyword>
<dbReference type="Pfam" id="PF03845">
    <property type="entry name" value="Spore_permease"/>
    <property type="match status" value="1"/>
</dbReference>
<feature type="transmembrane region" description="Helical" evidence="8">
    <location>
        <begin position="303"/>
        <end position="321"/>
    </location>
</feature>
<dbReference type="InterPro" id="IPR004761">
    <property type="entry name" value="Spore_GerAB"/>
</dbReference>
<organism evidence="9 10">
    <name type="scientific">Brevibacillus borstelensis AK1</name>
    <dbReference type="NCBI Taxonomy" id="1300222"/>
    <lineage>
        <taxon>Bacteria</taxon>
        <taxon>Bacillati</taxon>
        <taxon>Bacillota</taxon>
        <taxon>Bacilli</taxon>
        <taxon>Bacillales</taxon>
        <taxon>Paenibacillaceae</taxon>
        <taxon>Brevibacillus</taxon>
    </lineage>
</organism>
<keyword evidence="3" id="KW-0813">Transport</keyword>
<evidence type="ECO:0000256" key="6">
    <source>
        <dbReference type="ARBA" id="ARBA00022989"/>
    </source>
</evidence>
<feature type="transmembrane region" description="Helical" evidence="8">
    <location>
        <begin position="333"/>
        <end position="357"/>
    </location>
</feature>
<feature type="transmembrane region" description="Helical" evidence="8">
    <location>
        <begin position="146"/>
        <end position="164"/>
    </location>
</feature>
<proteinExistence type="inferred from homology"/>
<dbReference type="GO" id="GO:0009847">
    <property type="term" value="P:spore germination"/>
    <property type="evidence" value="ECO:0007669"/>
    <property type="project" value="InterPro"/>
</dbReference>
<keyword evidence="5 8" id="KW-0812">Transmembrane</keyword>
<evidence type="ECO:0000256" key="2">
    <source>
        <dbReference type="ARBA" id="ARBA00007998"/>
    </source>
</evidence>